<organism evidence="1 2">
    <name type="scientific">Microvirga makkahensis</name>
    <dbReference type="NCBI Taxonomy" id="1128670"/>
    <lineage>
        <taxon>Bacteria</taxon>
        <taxon>Pseudomonadati</taxon>
        <taxon>Pseudomonadota</taxon>
        <taxon>Alphaproteobacteria</taxon>
        <taxon>Hyphomicrobiales</taxon>
        <taxon>Methylobacteriaceae</taxon>
        <taxon>Microvirga</taxon>
    </lineage>
</organism>
<protein>
    <submittedName>
        <fullName evidence="1">Uncharacterized protein</fullName>
    </submittedName>
</protein>
<keyword evidence="2" id="KW-1185">Reference proteome</keyword>
<sequence length="441" mass="50090">MPSNPNIPSVRYRSQSGLKSLSPWSIERGTKFLFAEGDARHDRLKLKVEARVHFSPDALEDVLGDISHRDPDSRPDVLRLENRGPDRWNVSTVRDTWLFNAHGTADLAKPGLLVFKLELDLNPTTFLAHQPTPRIADIQARPAAEALRVDPNVRQYLRAVTADGNDNMLLGVDYLGSTVFDHRAERWDALMDTYMGKVQELLAATLVPANRLAVLDAIIFKSIVQAEVHWELEHRDAVSWVSGFRKALFAADNATRFTVYQIGNAECIKLTINPEIALKIYAKEAANRVRFEIEFIGKINRSFRTHSRAGYRTSVPDQLKALRVPAAKHVQRTWNEVMKFTAIEDNATDLCDFMARLNRCVPEENRRVIVSLLANQRRLCETIPDGFAPSTVCQALEREGILIRTRIRKRAPQAQYALAPSWSRMFDRLLNRNDAPPHLMN</sequence>
<evidence type="ECO:0000313" key="2">
    <source>
        <dbReference type="Proteomes" id="UP000436483"/>
    </source>
</evidence>
<name>A0A7X3SR55_9HYPH</name>
<proteinExistence type="predicted"/>
<evidence type="ECO:0000313" key="1">
    <source>
        <dbReference type="EMBL" id="MXQ13983.1"/>
    </source>
</evidence>
<comment type="caution">
    <text evidence="1">The sequence shown here is derived from an EMBL/GenBank/DDBJ whole genome shotgun (WGS) entry which is preliminary data.</text>
</comment>
<reference evidence="1 2" key="2">
    <citation type="submission" date="2020-01" db="EMBL/GenBank/DDBJ databases">
        <title>Microvirga sp. nov., an arsenate reduction bacterium isolated from Tibet hotspring sediments.</title>
        <authorList>
            <person name="Xian W.-D."/>
            <person name="Li W.-J."/>
        </authorList>
    </citation>
    <scope>NUCLEOTIDE SEQUENCE [LARGE SCALE GENOMIC DNA]</scope>
    <source>
        <strain evidence="1 2">KCTC 23863</strain>
    </source>
</reference>
<reference evidence="1 2" key="1">
    <citation type="submission" date="2019-12" db="EMBL/GenBank/DDBJ databases">
        <authorList>
            <person name="Yuan C.-G."/>
        </authorList>
    </citation>
    <scope>NUCLEOTIDE SEQUENCE [LARGE SCALE GENOMIC DNA]</scope>
    <source>
        <strain evidence="1 2">KCTC 23863</strain>
    </source>
</reference>
<dbReference type="AlphaFoldDB" id="A0A7X3SR55"/>
<gene>
    <name evidence="1" type="ORF">GR328_21480</name>
</gene>
<dbReference type="EMBL" id="WURB01000024">
    <property type="protein sequence ID" value="MXQ13983.1"/>
    <property type="molecule type" value="Genomic_DNA"/>
</dbReference>
<dbReference type="OrthoDB" id="7596338at2"/>
<dbReference type="Proteomes" id="UP000436483">
    <property type="component" value="Unassembled WGS sequence"/>
</dbReference>
<dbReference type="RefSeq" id="WP_160887482.1">
    <property type="nucleotide sequence ID" value="NZ_WURB01000024.1"/>
</dbReference>
<accession>A0A7X3SR55</accession>